<evidence type="ECO:0000313" key="2">
    <source>
        <dbReference type="Proteomes" id="UP001391051"/>
    </source>
</evidence>
<reference evidence="1 2" key="1">
    <citation type="submission" date="2023-01" db="EMBL/GenBank/DDBJ databases">
        <title>Analysis of 21 Apiospora genomes using comparative genomics revels a genus with tremendous synthesis potential of carbohydrate active enzymes and secondary metabolites.</title>
        <authorList>
            <person name="Sorensen T."/>
        </authorList>
    </citation>
    <scope>NUCLEOTIDE SEQUENCE [LARGE SCALE GENOMIC DNA]</scope>
    <source>
        <strain evidence="1 2">CBS 24483</strain>
    </source>
</reference>
<evidence type="ECO:0000313" key="1">
    <source>
        <dbReference type="EMBL" id="KAK7943622.1"/>
    </source>
</evidence>
<dbReference type="InterPro" id="IPR039470">
    <property type="entry name" value="Nuc_deoxyri_tr2"/>
</dbReference>
<name>A0ABR1Q0U4_9PEZI</name>
<gene>
    <name evidence="1" type="ORF">PG986_012735</name>
</gene>
<dbReference type="GeneID" id="92082019"/>
<keyword evidence="2" id="KW-1185">Reference proteome</keyword>
<dbReference type="Pfam" id="PF15891">
    <property type="entry name" value="Nuc_deoxyri_tr2"/>
    <property type="match status" value="1"/>
</dbReference>
<organism evidence="1 2">
    <name type="scientific">Apiospora aurea</name>
    <dbReference type="NCBI Taxonomy" id="335848"/>
    <lineage>
        <taxon>Eukaryota</taxon>
        <taxon>Fungi</taxon>
        <taxon>Dikarya</taxon>
        <taxon>Ascomycota</taxon>
        <taxon>Pezizomycotina</taxon>
        <taxon>Sordariomycetes</taxon>
        <taxon>Xylariomycetidae</taxon>
        <taxon>Amphisphaeriales</taxon>
        <taxon>Apiosporaceae</taxon>
        <taxon>Apiospora</taxon>
    </lineage>
</organism>
<dbReference type="EMBL" id="JAQQWE010000008">
    <property type="protein sequence ID" value="KAK7943622.1"/>
    <property type="molecule type" value="Genomic_DNA"/>
</dbReference>
<dbReference type="Gene3D" id="3.40.50.450">
    <property type="match status" value="1"/>
</dbReference>
<protein>
    <submittedName>
        <fullName evidence="1">Uncharacterized protein</fullName>
    </submittedName>
</protein>
<dbReference type="RefSeq" id="XP_066695653.1">
    <property type="nucleotide sequence ID" value="XM_066848957.1"/>
</dbReference>
<comment type="caution">
    <text evidence="1">The sequence shown here is derived from an EMBL/GenBank/DDBJ whole genome shotgun (WGS) entry which is preliminary data.</text>
</comment>
<dbReference type="Proteomes" id="UP001391051">
    <property type="component" value="Unassembled WGS sequence"/>
</dbReference>
<accession>A0ABR1Q0U4</accession>
<proteinExistence type="predicted"/>
<sequence>MSPATTAQIVQAPAPDPAPIHPHTVFLAGTTTAANDGSGDWRVALCTTLSTHPITFYNPLRPDWDASWRNDAACAPFREQTQWELDRQTRAGLVVVYLGPHTDAPVSLLELGLVTNKQVLVCAHEGYKKRGNVQLLCQKFGIEMVDTTADFPLAILRMLNL</sequence>